<dbReference type="PROSITE" id="PS50055">
    <property type="entry name" value="TYR_PHOSPHATASE_PTP"/>
    <property type="match status" value="1"/>
</dbReference>
<dbReference type="InterPro" id="IPR029021">
    <property type="entry name" value="Prot-tyrosine_phosphatase-like"/>
</dbReference>
<dbReference type="Pfam" id="PF00102">
    <property type="entry name" value="Y_phosphatase"/>
    <property type="match status" value="1"/>
</dbReference>
<dbReference type="InterPro" id="IPR008356">
    <property type="entry name" value="Tyr_Pase_KIM-con"/>
</dbReference>
<dbReference type="Pfam" id="PF00085">
    <property type="entry name" value="Thioredoxin"/>
    <property type="match status" value="1"/>
</dbReference>
<sequence length="653" mass="72062">MQRLGRLPSLGVTRYSLARWVGVSATRRAVLEIKDKEQFQKQVLDSPDPVLVDFHATWCPPCRSLGPLLEEVSSRRQLLLAKVDIDILPGIALDYEVDVVPAVIAVRGGEVVGQFVGLQNILARTAGAAVEQVAGEEETTALQWVSASDSGTFAWVYASRFSFPPAFPTPQESGELPSWALAIVLSASFISLLWFAALVLLIVHEVRRRRRYSWVPTTPSPPPPKRLSPARQPSFLSGHPPPSISPHPSLEDTSHTGSQEKDRLPTYNESAIDVPQLDPFEEEEERQFSLRLHRGASFTSMASSAAGEPPAVEKKVPEAVSFSKQTSVDEATPTSPTPFTRLGASSDSSRSSGRSSDSSALSGMVLSRPVTLRQLGATIREPGYLEGEFKKLPNPIFTLDDMPRGTERKNRYSNVLPSPKTRVHLSLLPGQRPNSDYINGNYIRGYQGTPRQYIATQGPMETTVEDFWRMVWDNNTDIIVMATNFTERGIDKCCRYWPAQGSEGYGDLEVTLLHQTMTDAYSESTLSLRSALGGDVRTVRHYRLTCWPSQGVPKETKTVTGFLREVKMADSRGPVVVHCSAGVGRTGVLLAIDIGLQGILQGHSKMDVLRVVSTLRQDRTGCVQTRDQYRFIHQALYDVAKELGPQKGLRPLK</sequence>
<dbReference type="GO" id="GO:0030054">
    <property type="term" value="C:cell junction"/>
    <property type="evidence" value="ECO:0007669"/>
    <property type="project" value="TreeGrafter"/>
</dbReference>
<feature type="compositionally biased region" description="Basic and acidic residues" evidence="6">
    <location>
        <begin position="249"/>
        <end position="264"/>
    </location>
</feature>
<keyword evidence="4" id="KW-0904">Protein phosphatase</keyword>
<dbReference type="InterPro" id="IPR036249">
    <property type="entry name" value="Thioredoxin-like_sf"/>
</dbReference>
<dbReference type="EMBL" id="CASHTH010002907">
    <property type="protein sequence ID" value="CAI8036917.1"/>
    <property type="molecule type" value="Genomic_DNA"/>
</dbReference>
<evidence type="ECO:0000256" key="6">
    <source>
        <dbReference type="SAM" id="MobiDB-lite"/>
    </source>
</evidence>
<feature type="active site" description="Phosphocysteine intermediate" evidence="5">
    <location>
        <position position="579"/>
    </location>
</feature>
<evidence type="ECO:0000256" key="2">
    <source>
        <dbReference type="ARBA" id="ARBA00022553"/>
    </source>
</evidence>
<dbReference type="PANTHER" id="PTHR46198:SF4">
    <property type="entry name" value="PROTEIN-TYROSINE-PHOSPHATASE"/>
    <property type="match status" value="1"/>
</dbReference>
<evidence type="ECO:0000313" key="10">
    <source>
        <dbReference type="EMBL" id="CAI8036917.1"/>
    </source>
</evidence>
<evidence type="ECO:0000313" key="11">
    <source>
        <dbReference type="Proteomes" id="UP001174909"/>
    </source>
</evidence>
<evidence type="ECO:0000256" key="3">
    <source>
        <dbReference type="ARBA" id="ARBA00022801"/>
    </source>
</evidence>
<feature type="transmembrane region" description="Helical" evidence="7">
    <location>
        <begin position="179"/>
        <end position="203"/>
    </location>
</feature>
<keyword evidence="7" id="KW-1133">Transmembrane helix</keyword>
<evidence type="ECO:0000256" key="7">
    <source>
        <dbReference type="SAM" id="Phobius"/>
    </source>
</evidence>
<dbReference type="InterPro" id="IPR017937">
    <property type="entry name" value="Thioredoxin_CS"/>
</dbReference>
<dbReference type="GO" id="GO:0019901">
    <property type="term" value="F:protein kinase binding"/>
    <property type="evidence" value="ECO:0007669"/>
    <property type="project" value="TreeGrafter"/>
</dbReference>
<gene>
    <name evidence="10" type="ORF">GBAR_LOCUS20680</name>
</gene>
<keyword evidence="2" id="KW-0597">Phosphoprotein</keyword>
<feature type="region of interest" description="Disordered" evidence="6">
    <location>
        <begin position="214"/>
        <end position="268"/>
    </location>
</feature>
<dbReference type="CDD" id="cd00047">
    <property type="entry name" value="PTPc"/>
    <property type="match status" value="1"/>
</dbReference>
<keyword evidence="7" id="KW-0812">Transmembrane</keyword>
<dbReference type="PRINTS" id="PR00700">
    <property type="entry name" value="PRTYPHPHTASE"/>
</dbReference>
<keyword evidence="11" id="KW-1185">Reference proteome</keyword>
<dbReference type="GO" id="GO:0005829">
    <property type="term" value="C:cytosol"/>
    <property type="evidence" value="ECO:0007669"/>
    <property type="project" value="TreeGrafter"/>
</dbReference>
<evidence type="ECO:0000259" key="8">
    <source>
        <dbReference type="PROSITE" id="PS50055"/>
    </source>
</evidence>
<accession>A0AA35SWX0</accession>
<comment type="caution">
    <text evidence="10">The sequence shown here is derived from an EMBL/GenBank/DDBJ whole genome shotgun (WGS) entry which is preliminary data.</text>
</comment>
<evidence type="ECO:0000256" key="5">
    <source>
        <dbReference type="PIRSR" id="PIRSR608356-50"/>
    </source>
</evidence>
<evidence type="ECO:0000256" key="1">
    <source>
        <dbReference type="ARBA" id="ARBA00013064"/>
    </source>
</evidence>
<evidence type="ECO:0000256" key="4">
    <source>
        <dbReference type="ARBA" id="ARBA00022912"/>
    </source>
</evidence>
<dbReference type="SMART" id="SM00404">
    <property type="entry name" value="PTPc_motif"/>
    <property type="match status" value="1"/>
</dbReference>
<dbReference type="InterPro" id="IPR016130">
    <property type="entry name" value="Tyr_Pase_AS"/>
</dbReference>
<evidence type="ECO:0000259" key="9">
    <source>
        <dbReference type="PROSITE" id="PS50056"/>
    </source>
</evidence>
<feature type="domain" description="Tyrosine-protein phosphatase" evidence="8">
    <location>
        <begin position="409"/>
        <end position="639"/>
    </location>
</feature>
<name>A0AA35SWX0_GEOBA</name>
<dbReference type="GO" id="GO:0007165">
    <property type="term" value="P:signal transduction"/>
    <property type="evidence" value="ECO:0007669"/>
    <property type="project" value="TreeGrafter"/>
</dbReference>
<dbReference type="GO" id="GO:0004725">
    <property type="term" value="F:protein tyrosine phosphatase activity"/>
    <property type="evidence" value="ECO:0007669"/>
    <property type="project" value="UniProtKB-EC"/>
</dbReference>
<feature type="compositionally biased region" description="Polar residues" evidence="6">
    <location>
        <begin position="322"/>
        <end position="338"/>
    </location>
</feature>
<proteinExistence type="predicted"/>
<protein>
    <recommendedName>
        <fullName evidence="1">protein-tyrosine-phosphatase</fullName>
        <ecNumber evidence="1">3.1.3.48</ecNumber>
    </recommendedName>
</protein>
<dbReference type="EC" id="3.1.3.48" evidence="1"/>
<dbReference type="SMART" id="SM00194">
    <property type="entry name" value="PTPc"/>
    <property type="match status" value="1"/>
</dbReference>
<dbReference type="InterPro" id="IPR013766">
    <property type="entry name" value="Thioredoxin_domain"/>
</dbReference>
<dbReference type="AlphaFoldDB" id="A0AA35SWX0"/>
<dbReference type="InterPro" id="IPR000387">
    <property type="entry name" value="Tyr_Pase_dom"/>
</dbReference>
<dbReference type="Proteomes" id="UP001174909">
    <property type="component" value="Unassembled WGS sequence"/>
</dbReference>
<dbReference type="PANTHER" id="PTHR46198">
    <property type="entry name" value="PROTEIN-TYROSINE-PHOSPHATASE"/>
    <property type="match status" value="1"/>
</dbReference>
<dbReference type="InterPro" id="IPR003595">
    <property type="entry name" value="Tyr_Pase_cat"/>
</dbReference>
<dbReference type="Gene3D" id="3.90.190.10">
    <property type="entry name" value="Protein tyrosine phosphatase superfamily"/>
    <property type="match status" value="1"/>
</dbReference>
<dbReference type="SUPFAM" id="SSF52799">
    <property type="entry name" value="(Phosphotyrosine protein) phosphatases II"/>
    <property type="match status" value="1"/>
</dbReference>
<reference evidence="10" key="1">
    <citation type="submission" date="2023-03" db="EMBL/GenBank/DDBJ databases">
        <authorList>
            <person name="Steffen K."/>
            <person name="Cardenas P."/>
        </authorList>
    </citation>
    <scope>NUCLEOTIDE SEQUENCE</scope>
</reference>
<dbReference type="Gene3D" id="3.40.30.10">
    <property type="entry name" value="Glutaredoxin"/>
    <property type="match status" value="1"/>
</dbReference>
<organism evidence="10 11">
    <name type="scientific">Geodia barretti</name>
    <name type="common">Barrett's horny sponge</name>
    <dbReference type="NCBI Taxonomy" id="519541"/>
    <lineage>
        <taxon>Eukaryota</taxon>
        <taxon>Metazoa</taxon>
        <taxon>Porifera</taxon>
        <taxon>Demospongiae</taxon>
        <taxon>Heteroscleromorpha</taxon>
        <taxon>Tetractinellida</taxon>
        <taxon>Astrophorina</taxon>
        <taxon>Geodiidae</taxon>
        <taxon>Geodia</taxon>
    </lineage>
</organism>
<dbReference type="PROSITE" id="PS00194">
    <property type="entry name" value="THIOREDOXIN_1"/>
    <property type="match status" value="1"/>
</dbReference>
<feature type="domain" description="Tyrosine specific protein phosphatases" evidence="9">
    <location>
        <begin position="560"/>
        <end position="630"/>
    </location>
</feature>
<dbReference type="CDD" id="cd02947">
    <property type="entry name" value="TRX_family"/>
    <property type="match status" value="1"/>
</dbReference>
<feature type="compositionally biased region" description="Low complexity" evidence="6">
    <location>
        <begin position="342"/>
        <end position="362"/>
    </location>
</feature>
<feature type="region of interest" description="Disordered" evidence="6">
    <location>
        <begin position="301"/>
        <end position="362"/>
    </location>
</feature>
<dbReference type="InterPro" id="IPR000242">
    <property type="entry name" value="PTP_cat"/>
</dbReference>
<dbReference type="PROSITE" id="PS00383">
    <property type="entry name" value="TYR_PHOSPHATASE_1"/>
    <property type="match status" value="1"/>
</dbReference>
<keyword evidence="7" id="KW-0472">Membrane</keyword>
<dbReference type="SUPFAM" id="SSF52833">
    <property type="entry name" value="Thioredoxin-like"/>
    <property type="match status" value="1"/>
</dbReference>
<dbReference type="PROSITE" id="PS50056">
    <property type="entry name" value="TYR_PHOSPHATASE_2"/>
    <property type="match status" value="1"/>
</dbReference>
<dbReference type="GO" id="GO:0005886">
    <property type="term" value="C:plasma membrane"/>
    <property type="evidence" value="ECO:0007669"/>
    <property type="project" value="TreeGrafter"/>
</dbReference>
<keyword evidence="3" id="KW-0378">Hydrolase</keyword>